<evidence type="ECO:0000313" key="6">
    <source>
        <dbReference type="Proteomes" id="UP000255224"/>
    </source>
</evidence>
<reference evidence="5 6" key="1">
    <citation type="submission" date="2018-06" db="EMBL/GenBank/DDBJ databases">
        <authorList>
            <consortium name="Pathogen Informatics"/>
            <person name="Doyle S."/>
        </authorList>
    </citation>
    <scope>NUCLEOTIDE SEQUENCE [LARGE SCALE GENOMIC DNA]</scope>
    <source>
        <strain evidence="5 6">NCTC13533</strain>
    </source>
</reference>
<gene>
    <name evidence="4" type="ORF">EG346_17890</name>
    <name evidence="5" type="ORF">NCTC13533_02152</name>
</gene>
<evidence type="ECO:0000313" key="7">
    <source>
        <dbReference type="Proteomes" id="UP000273270"/>
    </source>
</evidence>
<dbReference type="InterPro" id="IPR012338">
    <property type="entry name" value="Beta-lactam/transpept-like"/>
</dbReference>
<dbReference type="Proteomes" id="UP000273270">
    <property type="component" value="Chromosome"/>
</dbReference>
<proteinExistence type="predicted"/>
<evidence type="ECO:0000313" key="4">
    <source>
        <dbReference type="EMBL" id="AZA49928.1"/>
    </source>
</evidence>
<dbReference type="InterPro" id="IPR001466">
    <property type="entry name" value="Beta-lactam-related"/>
</dbReference>
<dbReference type="GO" id="GO:0009002">
    <property type="term" value="F:serine-type D-Ala-D-Ala carboxypeptidase activity"/>
    <property type="evidence" value="ECO:0007669"/>
    <property type="project" value="UniProtKB-EC"/>
</dbReference>
<feature type="chain" id="PRO_5044586035" evidence="2">
    <location>
        <begin position="20"/>
        <end position="360"/>
    </location>
</feature>
<sequence>MKKTIIVASLCIITSNLFAQTEKNPDLKPDQQSDQSVKTDNDKDFERWIKENKVPNVGLGIIKNGKIEKIKVYGTLRKGNAAPENTLFNVASLTKPMTAIVVLKLVSAGKWNLDEPLDKYWTDPDIAQDPRNKKLTTRIILSHQTGFPNWRWMNADGKLNFQFDPGTKYQYSGEGFEYLRKALEKKFNKTLNQLAEELIFRPLKMNDTSYIWNEKKDVIRFSEGYDKDGKMYETVKTETSNAADDLMTTVSDYSRFLISVMNGDGLSKKVFKDMKTSQVTTKQGKSFGLGFEIYDLGDGNIALSHSGADKGVQTLFVIIPKTKDGIVIFTNVDDGYKVYEKLVTEYLGNYGRKVIDIETK</sequence>
<name>A0A376DV76_CHRCU</name>
<dbReference type="OrthoDB" id="1357763at2"/>
<keyword evidence="5" id="KW-0378">Hydrolase</keyword>
<evidence type="ECO:0000259" key="3">
    <source>
        <dbReference type="Pfam" id="PF00144"/>
    </source>
</evidence>
<feature type="region of interest" description="Disordered" evidence="1">
    <location>
        <begin position="23"/>
        <end position="42"/>
    </location>
</feature>
<accession>A0A3G6M748</accession>
<keyword evidence="5" id="KW-0645">Protease</keyword>
<dbReference type="KEGG" id="ccau:EG346_17890"/>
<dbReference type="InterPro" id="IPR050789">
    <property type="entry name" value="Diverse_Enzym_Activities"/>
</dbReference>
<feature type="domain" description="Beta-lactamase-related" evidence="3">
    <location>
        <begin position="49"/>
        <end position="335"/>
    </location>
</feature>
<keyword evidence="7" id="KW-1185">Reference proteome</keyword>
<dbReference type="RefSeq" id="WP_123880470.1">
    <property type="nucleotide sequence ID" value="NZ_CP033920.1"/>
</dbReference>
<dbReference type="PANTHER" id="PTHR43283:SF18">
    <property type="match status" value="1"/>
</dbReference>
<keyword evidence="5" id="KW-0121">Carboxypeptidase</keyword>
<keyword evidence="2" id="KW-0732">Signal</keyword>
<organism evidence="5 6">
    <name type="scientific">Chryseobacterium carnipullorum</name>
    <dbReference type="NCBI Taxonomy" id="1124835"/>
    <lineage>
        <taxon>Bacteria</taxon>
        <taxon>Pseudomonadati</taxon>
        <taxon>Bacteroidota</taxon>
        <taxon>Flavobacteriia</taxon>
        <taxon>Flavobacteriales</taxon>
        <taxon>Weeksellaceae</taxon>
        <taxon>Chryseobacterium group</taxon>
        <taxon>Chryseobacterium</taxon>
    </lineage>
</organism>
<dbReference type="Pfam" id="PF00144">
    <property type="entry name" value="Beta-lactamase"/>
    <property type="match status" value="1"/>
</dbReference>
<evidence type="ECO:0000256" key="1">
    <source>
        <dbReference type="SAM" id="MobiDB-lite"/>
    </source>
</evidence>
<reference evidence="4" key="2">
    <citation type="submission" date="2018-11" db="EMBL/GenBank/DDBJ databases">
        <title>Proposal to divide the Flavobacteriaceae and reorganize its genera based on Amino Acid Identity values calculated from whole genome sequences.</title>
        <authorList>
            <person name="Nicholson A.C."/>
            <person name="Gulvik C.A."/>
            <person name="Whitney A.M."/>
            <person name="Humrighouse B.W."/>
            <person name="Bell M."/>
            <person name="Holmes B."/>
            <person name="Steigerwalt A."/>
            <person name="Villarma A."/>
            <person name="Sheth M."/>
            <person name="Batra D."/>
            <person name="Pryor J."/>
            <person name="Bernardet J.-F."/>
            <person name="Hugo C."/>
            <person name="Kampfer P."/>
            <person name="Newman J."/>
            <person name="Mcquiston J.R."/>
        </authorList>
    </citation>
    <scope>NUCLEOTIDE SEQUENCE [LARGE SCALE GENOMIC DNA]</scope>
    <source>
        <strain evidence="4">G0188</strain>
    </source>
</reference>
<evidence type="ECO:0000256" key="2">
    <source>
        <dbReference type="SAM" id="SignalP"/>
    </source>
</evidence>
<dbReference type="Gene3D" id="3.40.710.10">
    <property type="entry name" value="DD-peptidase/beta-lactamase superfamily"/>
    <property type="match status" value="1"/>
</dbReference>
<dbReference type="EMBL" id="UFVQ01000003">
    <property type="protein sequence ID" value="STC96283.1"/>
    <property type="molecule type" value="Genomic_DNA"/>
</dbReference>
<dbReference type="EMBL" id="CP033920">
    <property type="protein sequence ID" value="AZA49928.1"/>
    <property type="molecule type" value="Genomic_DNA"/>
</dbReference>
<dbReference type="Proteomes" id="UP000255224">
    <property type="component" value="Unassembled WGS sequence"/>
</dbReference>
<dbReference type="EC" id="3.4.16.4" evidence="5"/>
<reference evidence="7" key="3">
    <citation type="submission" date="2018-11" db="EMBL/GenBank/DDBJ databases">
        <title>Proposal to divide the Flavobacteriaceae and reorganize its genera based on Amino Acid Identity values calculated from whole genome sequences.</title>
        <authorList>
            <person name="Nicholson A.C."/>
            <person name="Gulvik C.A."/>
            <person name="Whitney A.M."/>
            <person name="Humrighouse B.W."/>
            <person name="Bell M."/>
            <person name="Holmes B."/>
            <person name="Steigerwalt A.G."/>
            <person name="Villarma A."/>
            <person name="Sheth M."/>
            <person name="Batra D."/>
            <person name="Pryor J."/>
            <person name="Bernardet J.-F."/>
            <person name="Hugo C."/>
            <person name="Kampfer P."/>
            <person name="Newman J."/>
            <person name="McQuiston J.R."/>
        </authorList>
    </citation>
    <scope>NUCLEOTIDE SEQUENCE [LARGE SCALE GENOMIC DNA]</scope>
    <source>
        <strain evidence="7">G0188</strain>
    </source>
</reference>
<evidence type="ECO:0000313" key="5">
    <source>
        <dbReference type="EMBL" id="STC96283.1"/>
    </source>
</evidence>
<feature type="signal peptide" evidence="2">
    <location>
        <begin position="1"/>
        <end position="19"/>
    </location>
</feature>
<protein>
    <submittedName>
        <fullName evidence="4">Class A beta-lactamase-related serine hydrolase</fullName>
    </submittedName>
    <submittedName>
        <fullName evidence="5">D-alanyl-D-alanine carboxypeptidase</fullName>
        <ecNumber evidence="5">3.4.16.4</ecNumber>
    </submittedName>
</protein>
<dbReference type="AlphaFoldDB" id="A0A376DV76"/>
<dbReference type="SUPFAM" id="SSF56601">
    <property type="entry name" value="beta-lactamase/transpeptidase-like"/>
    <property type="match status" value="1"/>
</dbReference>
<accession>A0A376DV76</accession>
<dbReference type="PANTHER" id="PTHR43283">
    <property type="entry name" value="BETA-LACTAMASE-RELATED"/>
    <property type="match status" value="1"/>
</dbReference>